<gene>
    <name evidence="1" type="ORF">PYW08_009776</name>
</gene>
<dbReference type="EMBL" id="CM056800">
    <property type="protein sequence ID" value="KAJ8709772.1"/>
    <property type="molecule type" value="Genomic_DNA"/>
</dbReference>
<reference evidence="1" key="1">
    <citation type="submission" date="2023-03" db="EMBL/GenBank/DDBJ databases">
        <title>Chromosome-level genomes of two armyworms, Mythimna separata and Mythimna loreyi, provide insights into the biosynthesis and reception of sex pheromones.</title>
        <authorList>
            <person name="Zhao H."/>
        </authorList>
    </citation>
    <scope>NUCLEOTIDE SEQUENCE</scope>
    <source>
        <strain evidence="1">BeijingLab</strain>
    </source>
</reference>
<keyword evidence="2" id="KW-1185">Reference proteome</keyword>
<organism evidence="1 2">
    <name type="scientific">Mythimna loreyi</name>
    <dbReference type="NCBI Taxonomy" id="667449"/>
    <lineage>
        <taxon>Eukaryota</taxon>
        <taxon>Metazoa</taxon>
        <taxon>Ecdysozoa</taxon>
        <taxon>Arthropoda</taxon>
        <taxon>Hexapoda</taxon>
        <taxon>Insecta</taxon>
        <taxon>Pterygota</taxon>
        <taxon>Neoptera</taxon>
        <taxon>Endopterygota</taxon>
        <taxon>Lepidoptera</taxon>
        <taxon>Glossata</taxon>
        <taxon>Ditrysia</taxon>
        <taxon>Noctuoidea</taxon>
        <taxon>Noctuidae</taxon>
        <taxon>Noctuinae</taxon>
        <taxon>Hadenini</taxon>
        <taxon>Mythimna</taxon>
    </lineage>
</organism>
<protein>
    <submittedName>
        <fullName evidence="1">Uncharacterized protein</fullName>
    </submittedName>
</protein>
<evidence type="ECO:0000313" key="1">
    <source>
        <dbReference type="EMBL" id="KAJ8709772.1"/>
    </source>
</evidence>
<sequence>MAYELHRSGVVTGSLNCFCLACDALLQCAHDAAAHVRTAQHQHEAGAVHFSDKFPHEHIKKFKRGYYCEFCNVLLPIASKVNVHIAEDEHKHNKGVLLLKPLARDVVAFNNVLIEENAWHGLMQGVCSLCNAEYEDESDHKANAEHSLNLVLKPIQFGASNAIFRPLDDTAVQCLTCNKLVAPGKMSKHLVDAEHLEVYAKRRIGTNVACQRTKGKENCQEKANVLASVTEHDDEMKSSKIDNDVNTNNEREYKNDNEKPSTNDKSKILESIVKYQTKGVNINLETETAFCKKCSEVVTFDSNKIEDHIDNHSSAAEVNSDLLYPSHLDQHMNRVDINDRATQSKDDQHTKEMKDTSNIPQENVQNDGNEQDDDEKSNQEEREFAKANEITYNGHNKQSFCRICEVQLPVSFKSMKEHVDGNNHSRLAANSKPSSSTPTAQPKTPVHLSKQATEEFLDTAVTVETLFYNGSVINTKYCMLASSLFLISDSDSRMRCFVCDINLSAHSDINDHANSTRHRDKWRRVPVITSEKNEFIREVRPGEFHCAFCHLVVFGWTDMKSHLECSEHRIHKTLWEMRLREHLPDVQAHIVRERLMRSMLMGRMFNFFSS</sequence>
<proteinExistence type="predicted"/>
<accession>A0ACC2Q7E6</accession>
<evidence type="ECO:0000313" key="2">
    <source>
        <dbReference type="Proteomes" id="UP001231649"/>
    </source>
</evidence>
<dbReference type="Proteomes" id="UP001231649">
    <property type="component" value="Chromosome 24"/>
</dbReference>
<comment type="caution">
    <text evidence="1">The sequence shown here is derived from an EMBL/GenBank/DDBJ whole genome shotgun (WGS) entry which is preliminary data.</text>
</comment>
<name>A0ACC2Q7E6_9NEOP</name>